<dbReference type="EMBL" id="JAINDJ010000002">
    <property type="protein sequence ID" value="KAG9456065.1"/>
    <property type="molecule type" value="Genomic_DNA"/>
</dbReference>
<name>A0AAV7F4G6_ARIFI</name>
<dbReference type="PANTHER" id="PTHR31315">
    <property type="entry name" value="PROTEIN SIP5"/>
    <property type="match status" value="1"/>
</dbReference>
<dbReference type="Proteomes" id="UP000825729">
    <property type="component" value="Unassembled WGS sequence"/>
</dbReference>
<organism evidence="4 5">
    <name type="scientific">Aristolochia fimbriata</name>
    <name type="common">White veined hardy Dutchman's pipe vine</name>
    <dbReference type="NCBI Taxonomy" id="158543"/>
    <lineage>
        <taxon>Eukaryota</taxon>
        <taxon>Viridiplantae</taxon>
        <taxon>Streptophyta</taxon>
        <taxon>Embryophyta</taxon>
        <taxon>Tracheophyta</taxon>
        <taxon>Spermatophyta</taxon>
        <taxon>Magnoliopsida</taxon>
        <taxon>Magnoliidae</taxon>
        <taxon>Piperales</taxon>
        <taxon>Aristolochiaceae</taxon>
        <taxon>Aristolochia</taxon>
    </lineage>
</organism>
<evidence type="ECO:0000256" key="1">
    <source>
        <dbReference type="PROSITE-ProRule" id="PRU00175"/>
    </source>
</evidence>
<reference evidence="4 5" key="1">
    <citation type="submission" date="2021-07" db="EMBL/GenBank/DDBJ databases">
        <title>The Aristolochia fimbriata genome: insights into angiosperm evolution, floral development and chemical biosynthesis.</title>
        <authorList>
            <person name="Jiao Y."/>
        </authorList>
    </citation>
    <scope>NUCLEOTIDE SEQUENCE [LARGE SCALE GENOMIC DNA]</scope>
    <source>
        <strain evidence="4">IBCAS-2021</strain>
        <tissue evidence="4">Leaf</tissue>
    </source>
</reference>
<feature type="region of interest" description="Disordered" evidence="2">
    <location>
        <begin position="159"/>
        <end position="189"/>
    </location>
</feature>
<evidence type="ECO:0000256" key="2">
    <source>
        <dbReference type="SAM" id="MobiDB-lite"/>
    </source>
</evidence>
<feature type="region of interest" description="Disordered" evidence="2">
    <location>
        <begin position="270"/>
        <end position="312"/>
    </location>
</feature>
<keyword evidence="1" id="KW-0479">Metal-binding</keyword>
<dbReference type="PROSITE" id="PS50089">
    <property type="entry name" value="ZF_RING_2"/>
    <property type="match status" value="1"/>
</dbReference>
<dbReference type="GO" id="GO:0008270">
    <property type="term" value="F:zinc ion binding"/>
    <property type="evidence" value="ECO:0007669"/>
    <property type="project" value="UniProtKB-KW"/>
</dbReference>
<feature type="domain" description="RING-type" evidence="3">
    <location>
        <begin position="61"/>
        <end position="104"/>
    </location>
</feature>
<keyword evidence="5" id="KW-1185">Reference proteome</keyword>
<feature type="compositionally biased region" description="Polar residues" evidence="2">
    <location>
        <begin position="270"/>
        <end position="285"/>
    </location>
</feature>
<comment type="caution">
    <text evidence="4">The sequence shown here is derived from an EMBL/GenBank/DDBJ whole genome shotgun (WGS) entry which is preliminary data.</text>
</comment>
<evidence type="ECO:0000313" key="5">
    <source>
        <dbReference type="Proteomes" id="UP000825729"/>
    </source>
</evidence>
<keyword evidence="1" id="KW-0862">Zinc</keyword>
<gene>
    <name evidence="4" type="ORF">H6P81_000573</name>
</gene>
<feature type="compositionally biased region" description="Polar residues" evidence="2">
    <location>
        <begin position="175"/>
        <end position="186"/>
    </location>
</feature>
<dbReference type="InterPro" id="IPR001841">
    <property type="entry name" value="Znf_RING"/>
</dbReference>
<dbReference type="InterPro" id="IPR039301">
    <property type="entry name" value="Sip5/DA2"/>
</dbReference>
<evidence type="ECO:0000313" key="4">
    <source>
        <dbReference type="EMBL" id="KAG9456065.1"/>
    </source>
</evidence>
<keyword evidence="1" id="KW-0863">Zinc-finger</keyword>
<dbReference type="AlphaFoldDB" id="A0AAV7F4G6"/>
<dbReference type="PANTHER" id="PTHR31315:SF1">
    <property type="entry name" value="PROTEIN SIP5"/>
    <property type="match status" value="1"/>
</dbReference>
<proteinExistence type="predicted"/>
<feature type="region of interest" description="Disordered" evidence="2">
    <location>
        <begin position="217"/>
        <end position="236"/>
    </location>
</feature>
<evidence type="ECO:0000259" key="3">
    <source>
        <dbReference type="PROSITE" id="PS50089"/>
    </source>
</evidence>
<feature type="compositionally biased region" description="Basic and acidic residues" evidence="2">
    <location>
        <begin position="291"/>
        <end position="305"/>
    </location>
</feature>
<feature type="compositionally biased region" description="Low complexity" evidence="2">
    <location>
        <begin position="219"/>
        <end position="234"/>
    </location>
</feature>
<sequence length="391" mass="43389">MGNRICRKRRSGIEERFTRPQRLIRQPSDVDYKRLRKLILSQKLAPCFDGVEDSHPDLEECPICFFYYPSLNRSICCRKRVCTECFLQMKPSNAARPAQCPFCKCSSYAVEFRGAKTEEEKRKELAEEQKVIEAKMRIRRRESQNDQGLFVEQISSNEELQSSGDLHPVEGRSVEASTEQMASQSPEWRGAFNQDYEEIMIMEAIWRSLQEIDLQANTSDQSSASSGSGEAQDSNQNLSSMSLVGVGNFPGESVIERAAISIACTDEHGQSTITQTGEVPDSSSEGGYGDLKNETRSIADSRGEESGSGSEMECLTSYSFTSDNDSWSLSHSIQEGNQNLLPEVSFDADAADSSDAGSSLCSIHELSDRTPQYTDDEVEPCCSVLSSPVSL</sequence>
<dbReference type="GO" id="GO:0005737">
    <property type="term" value="C:cytoplasm"/>
    <property type="evidence" value="ECO:0007669"/>
    <property type="project" value="TreeGrafter"/>
</dbReference>
<protein>
    <recommendedName>
        <fullName evidence="3">RING-type domain-containing protein</fullName>
    </recommendedName>
</protein>
<accession>A0AAV7F4G6</accession>